<dbReference type="VEuPathDB" id="GiardiaDB:GLP15_4835"/>
<feature type="compositionally biased region" description="Polar residues" evidence="1">
    <location>
        <begin position="498"/>
        <end position="510"/>
    </location>
</feature>
<gene>
    <name evidence="3" type="ORF">GLP15_4835</name>
</gene>
<dbReference type="PANTHER" id="PTHR21534">
    <property type="entry name" value="KATANIN-INTERACTING PROTEIN"/>
    <property type="match status" value="1"/>
</dbReference>
<feature type="region of interest" description="Disordered" evidence="1">
    <location>
        <begin position="1"/>
        <end position="22"/>
    </location>
</feature>
<dbReference type="EMBL" id="ACVC01000066">
    <property type="protein sequence ID" value="EFO64803.1"/>
    <property type="molecule type" value="Genomic_DNA"/>
</dbReference>
<comment type="caution">
    <text evidence="3">The sequence shown here is derived from an EMBL/GenBank/DDBJ whole genome shotgun (WGS) entry which is preliminary data.</text>
</comment>
<dbReference type="InterPro" id="IPR027859">
    <property type="entry name" value="KATNIP_dom"/>
</dbReference>
<proteinExistence type="predicted"/>
<evidence type="ECO:0000256" key="1">
    <source>
        <dbReference type="SAM" id="MobiDB-lite"/>
    </source>
</evidence>
<evidence type="ECO:0000313" key="4">
    <source>
        <dbReference type="Proteomes" id="UP000008974"/>
    </source>
</evidence>
<feature type="region of interest" description="Disordered" evidence="1">
    <location>
        <begin position="613"/>
        <end position="632"/>
    </location>
</feature>
<feature type="compositionally biased region" description="Basic and acidic residues" evidence="1">
    <location>
        <begin position="344"/>
        <end position="358"/>
    </location>
</feature>
<evidence type="ECO:0000313" key="3">
    <source>
        <dbReference type="EMBL" id="EFO64803.1"/>
    </source>
</evidence>
<feature type="compositionally biased region" description="Basic and acidic residues" evidence="1">
    <location>
        <begin position="36"/>
        <end position="60"/>
    </location>
</feature>
<feature type="domain" description="KATNIP" evidence="2">
    <location>
        <begin position="1040"/>
        <end position="1130"/>
    </location>
</feature>
<dbReference type="Proteomes" id="UP000008974">
    <property type="component" value="Unassembled WGS sequence"/>
</dbReference>
<name>E1EYD5_GIAIA</name>
<dbReference type="PANTHER" id="PTHR21534:SF0">
    <property type="entry name" value="KATANIN-INTERACTING PROTEIN"/>
    <property type="match status" value="1"/>
</dbReference>
<organism evidence="3 4">
    <name type="scientific">Giardia intestinalis (strain P15)</name>
    <name type="common">Giardia lamblia</name>
    <dbReference type="NCBI Taxonomy" id="658858"/>
    <lineage>
        <taxon>Eukaryota</taxon>
        <taxon>Metamonada</taxon>
        <taxon>Diplomonadida</taxon>
        <taxon>Hexamitidae</taxon>
        <taxon>Giardiinae</taxon>
        <taxon>Giardia</taxon>
    </lineage>
</organism>
<feature type="region of interest" description="Disordered" evidence="1">
    <location>
        <begin position="36"/>
        <end position="139"/>
    </location>
</feature>
<dbReference type="Pfam" id="PF14652">
    <property type="entry name" value="DUF4457"/>
    <property type="match status" value="1"/>
</dbReference>
<accession>E1EYD5</accession>
<feature type="region of interest" description="Disordered" evidence="1">
    <location>
        <begin position="495"/>
        <end position="543"/>
    </location>
</feature>
<evidence type="ECO:0000259" key="2">
    <source>
        <dbReference type="Pfam" id="PF14652"/>
    </source>
</evidence>
<dbReference type="STRING" id="658858.E1EYD5"/>
<feature type="region of interest" description="Disordered" evidence="1">
    <location>
        <begin position="323"/>
        <end position="364"/>
    </location>
</feature>
<sequence length="1819" mass="203173">MDCEQELRPAQNISPSKKCNSMDPLVYKQFLEEKSRQNALKRRQEELESKSAKAQREQRWSKYVNGENRGIVRKANSSMSNASNSSARRKSTLVPNQQNTQYTSLSLFPGVPIMPRSGPPPTNDPPKHPISKSIAQSGQQWRESVRESWECLSYNESLKPSDAGPHSTNMDLNQQQDSMEYMDSLQPGMPLIHQSHSDTYLDGKTQEIVFNGTGTMFEETLFSYDFEATGTGFEEPAIEIRLREPRTDHSCKYIEEEYESDLKEKMHENEKLSILENTGKSTHEESTSLFESLLNTREDPDSNASMSIPDSLMILAEKMDQLPPSCFQPHENLAPNTSQSPPLGHDELKGDSRNDTRPRSSFQELRQQAHDLKTAFTKLSTNDPSAIADYVLSMPQEFQIKLMHLIRKGMSGDQQSLGELHLSLQQTSLISEMGDSLVTPTSLCDRSLTSTPTREVRRIKEIITSSPQVDSTPLLVHRANLPAFDGDLNFKQHKSPSPFISSKDFSSPKQPFQPTPTPGFSRSLRDVNLDSPDSPEEKPITSVNQHTLQRATLRRASLSPADTNAPAVDIHIPVVPSDELTVQDFGSNIQEYFDQYTQRHSQILSTDYYRSTSDCSIQDDTGSSDGIESTSPLDDVNRILRIEEAFRDSSANRRFSAKPLLNSSSKNLAVPEGKPPVVLESPLLAVESQKPSRPHSHYIPRSNNSITRVSYGPHYLEKIQNVEHHLPILLLKFTSAHPNFAANLRTTMLPNILQDGNTIIYTAEYLSLNRGVWKTRQRQGDMCIIDAIPSHKDPIYIYLSCLYLPGTPKYSVAQETRRTRDPALIMHQFTTSVYAFYPSAAENYCRKSLHAHSYEKTIVDLRKLVPSGHRASIGNSPTLRKAVLDISSLIAKDQDFRVATCIETHRCINSLPATTLGSATDVLIDPAPILFTPVSKPSPRGPSQHRRVRVDGNSITLSNKVDRTMLYDKVMINVLSNHGDIGFVGLVALQFYDSEGVEISPFYDAISGPDSATVAAYISTDPRKSSIIPAGSIYNLLNFECRTTDPDKMWVVRRNLAKQIVITVSIPVTRRVSAVRFWNYNKSPTTTDQGVRRVIIKLNAATVADTEIKKATGTLSGCCSCATLIVLGHQSRDYVEKVLARDRYRDIIEEENQERERLTKLGEIPKIDFSTAAYNQRGARQSSHCKFGPLSTSTLSLMVTSMYGDRSKTLTLGNIVLIDQNNTVLLPRKVQVHGSDATHVIRGHCMSRAERIAMLTPEFNLEQSCFIGTARKNTATHNECANGHERAVADTVSEPLWVCSVEKHNREEDIDVRSHVQDILVSSCGIGITVWFKAAGTVAEDGLIMPSNSPVTASRISDRADEVGEAEEPMRYIKNIILINTAGNQSSNIQYVLLFVNGTLWTPFPGVFVRPNCYSNYFATLTASLKNIINKISIIVKAQRQRKEIEDITEVSADKKDRQSINVGSSNGIPIDGIFERLYKDVSEKEILNTPAFIEPQMATFIKIMHSNVLFGQWISLGINQPRGAMEITKELGLQSDYDALFNSIHNELIRRVERIQELQVGTGYGVGKWLEQDLSDNNICNQSQIVYVSQHLSHSGQHLSYMSLNSPRGYCLTINILSRYPTQKRSKSASSRQYSDGSFHTVFSIGFNSIKIYDGVHNPINFNTTGCGVYSTVLSQTLTYDLQAYRNVSSSIVVSDAESPASNLLKGLPWEITYRLSLNSSATSGIGDEVKEAMRRIGIFRSDGILMSIHFVSSSPMDISAIVFCNNKIAEMSIAMDTRIIFEGCLKNTTDPQVIAFCKNQQQYKSLTSVGISDKQMI</sequence>
<dbReference type="OrthoDB" id="304622at2759"/>
<protein>
    <recommendedName>
        <fullName evidence="2">KATNIP domain-containing protein</fullName>
    </recommendedName>
</protein>
<feature type="compositionally biased region" description="Low complexity" evidence="1">
    <location>
        <begin position="73"/>
        <end position="86"/>
    </location>
</feature>
<feature type="compositionally biased region" description="Polar residues" evidence="1">
    <location>
        <begin position="93"/>
        <end position="106"/>
    </location>
</feature>
<dbReference type="OMA" id="ATCIETH"/>
<dbReference type="InterPro" id="IPR026704">
    <property type="entry name" value="KATNIP"/>
</dbReference>
<reference evidence="3 4" key="1">
    <citation type="journal article" date="2010" name="BMC Genomics">
        <title>Genome analysis and comparative genomics of a Giardia intestinalis assemblage E isolate.</title>
        <authorList>
            <person name="Jerlstrom-Hultqvist J."/>
            <person name="Franzen O."/>
            <person name="Ankarklev J."/>
            <person name="Xu F."/>
            <person name="Nohynkova E."/>
            <person name="Andersson J.O."/>
            <person name="Svard S.G."/>
            <person name="Andersson B."/>
        </authorList>
    </citation>
    <scope>NUCLEOTIDE SEQUENCE [LARGE SCALE GENOMIC DNA]</scope>
    <source>
        <strain evidence="3 4">P15</strain>
    </source>
</reference>